<evidence type="ECO:0000256" key="1">
    <source>
        <dbReference type="SAM" id="Phobius"/>
    </source>
</evidence>
<dbReference type="AlphaFoldDB" id="A0A517N0L1"/>
<keyword evidence="1" id="KW-0472">Membrane</keyword>
<gene>
    <name evidence="2" type="ORF">HG15A2_40140</name>
</gene>
<feature type="transmembrane region" description="Helical" evidence="1">
    <location>
        <begin position="181"/>
        <end position="202"/>
    </location>
</feature>
<feature type="transmembrane region" description="Helical" evidence="1">
    <location>
        <begin position="39"/>
        <end position="61"/>
    </location>
</feature>
<name>A0A517N0L1_9BACT</name>
<dbReference type="Proteomes" id="UP000319852">
    <property type="component" value="Chromosome"/>
</dbReference>
<evidence type="ECO:0000313" key="3">
    <source>
        <dbReference type="Proteomes" id="UP000319852"/>
    </source>
</evidence>
<feature type="transmembrane region" description="Helical" evidence="1">
    <location>
        <begin position="101"/>
        <end position="127"/>
    </location>
</feature>
<reference evidence="2 3" key="1">
    <citation type="submission" date="2019-02" db="EMBL/GenBank/DDBJ databases">
        <title>Deep-cultivation of Planctomycetes and their phenomic and genomic characterization uncovers novel biology.</title>
        <authorList>
            <person name="Wiegand S."/>
            <person name="Jogler M."/>
            <person name="Boedeker C."/>
            <person name="Pinto D."/>
            <person name="Vollmers J."/>
            <person name="Rivas-Marin E."/>
            <person name="Kohn T."/>
            <person name="Peeters S.H."/>
            <person name="Heuer A."/>
            <person name="Rast P."/>
            <person name="Oberbeckmann S."/>
            <person name="Bunk B."/>
            <person name="Jeske O."/>
            <person name="Meyerdierks A."/>
            <person name="Storesund J.E."/>
            <person name="Kallscheuer N."/>
            <person name="Luecker S."/>
            <person name="Lage O.M."/>
            <person name="Pohl T."/>
            <person name="Merkel B.J."/>
            <person name="Hornburger P."/>
            <person name="Mueller R.-W."/>
            <person name="Bruemmer F."/>
            <person name="Labrenz M."/>
            <person name="Spormann A.M."/>
            <person name="Op den Camp H."/>
            <person name="Overmann J."/>
            <person name="Amann R."/>
            <person name="Jetten M.S.M."/>
            <person name="Mascher T."/>
            <person name="Medema M.H."/>
            <person name="Devos D.P."/>
            <person name="Kaster A.-K."/>
            <person name="Ovreas L."/>
            <person name="Rohde M."/>
            <person name="Galperin M.Y."/>
            <person name="Jogler C."/>
        </authorList>
    </citation>
    <scope>NUCLEOTIDE SEQUENCE [LARGE SCALE GENOMIC DNA]</scope>
    <source>
        <strain evidence="2 3">HG15A2</strain>
    </source>
</reference>
<feature type="transmembrane region" description="Helical" evidence="1">
    <location>
        <begin position="67"/>
        <end position="89"/>
    </location>
</feature>
<dbReference type="Pfam" id="PF20108">
    <property type="entry name" value="DUF6498"/>
    <property type="match status" value="1"/>
</dbReference>
<dbReference type="KEGG" id="amob:HG15A2_40140"/>
<dbReference type="EMBL" id="CP036263">
    <property type="protein sequence ID" value="QDT00675.1"/>
    <property type="molecule type" value="Genomic_DNA"/>
</dbReference>
<proteinExistence type="predicted"/>
<sequence length="231" mass="25623">MHEPPFVTQSTKSDLRNEVNTQRNSDGRFDAIRSWPWPWFPPSAALLLVSNFLPLIGVIWWEWSPFLVLALYWAENVAVGVTTALKMLWCTGGEAKERIASAGFFAMHYGIFTLVHGIFVLALGGFVGKEYYGAAGAQYSPWLIGTTALALVASHAYDFIQEFLIEGRGRHLGPGSHMWRPYPRMLVLHVAIVLGVFLAMVVGASWPVIALLVVLKTILDLVLQLVMRLGA</sequence>
<evidence type="ECO:0000313" key="2">
    <source>
        <dbReference type="EMBL" id="QDT00675.1"/>
    </source>
</evidence>
<protein>
    <submittedName>
        <fullName evidence="2">Uncharacterized protein</fullName>
    </submittedName>
</protein>
<keyword evidence="1" id="KW-1133">Transmembrane helix</keyword>
<accession>A0A517N0L1</accession>
<keyword evidence="1" id="KW-0812">Transmembrane</keyword>
<keyword evidence="3" id="KW-1185">Reference proteome</keyword>
<organism evidence="2 3">
    <name type="scientific">Adhaeretor mobilis</name>
    <dbReference type="NCBI Taxonomy" id="1930276"/>
    <lineage>
        <taxon>Bacteria</taxon>
        <taxon>Pseudomonadati</taxon>
        <taxon>Planctomycetota</taxon>
        <taxon>Planctomycetia</taxon>
        <taxon>Pirellulales</taxon>
        <taxon>Lacipirellulaceae</taxon>
        <taxon>Adhaeretor</taxon>
    </lineage>
</organism>
<dbReference type="InterPro" id="IPR045466">
    <property type="entry name" value="DUF6498"/>
</dbReference>